<dbReference type="GO" id="GO:0006313">
    <property type="term" value="P:DNA transposition"/>
    <property type="evidence" value="ECO:0007669"/>
    <property type="project" value="InterPro"/>
</dbReference>
<evidence type="ECO:0000259" key="1">
    <source>
        <dbReference type="Pfam" id="PF01548"/>
    </source>
</evidence>
<dbReference type="Pfam" id="PF01548">
    <property type="entry name" value="DEDD_Tnp_IS110"/>
    <property type="match status" value="1"/>
</dbReference>
<dbReference type="PATRIC" id="fig|1341156.4.peg.1245"/>
<comment type="caution">
    <text evidence="2">The sequence shown here is derived from an EMBL/GenBank/DDBJ whole genome shotgun (WGS) entry which is preliminary data.</text>
</comment>
<feature type="domain" description="Transposase IS110-like N-terminal" evidence="1">
    <location>
        <begin position="19"/>
        <end position="152"/>
    </location>
</feature>
<evidence type="ECO:0000313" key="2">
    <source>
        <dbReference type="EMBL" id="EXM39957.1"/>
    </source>
</evidence>
<dbReference type="InterPro" id="IPR047650">
    <property type="entry name" value="Transpos_IS110"/>
</dbReference>
<dbReference type="GO" id="GO:0004803">
    <property type="term" value="F:transposase activity"/>
    <property type="evidence" value="ECO:0007669"/>
    <property type="project" value="InterPro"/>
</dbReference>
<dbReference type="GO" id="GO:0003677">
    <property type="term" value="F:DNA binding"/>
    <property type="evidence" value="ECO:0007669"/>
    <property type="project" value="InterPro"/>
</dbReference>
<dbReference type="Proteomes" id="UP000021369">
    <property type="component" value="Unassembled WGS sequence"/>
</dbReference>
<accession>A0A011V3D2</accession>
<dbReference type="InterPro" id="IPR002525">
    <property type="entry name" value="Transp_IS110-like_N"/>
</dbReference>
<dbReference type="OrthoDB" id="9811278at2"/>
<dbReference type="EMBL" id="JEOB01000002">
    <property type="protein sequence ID" value="EXM39957.1"/>
    <property type="molecule type" value="Genomic_DNA"/>
</dbReference>
<reference evidence="2 3" key="1">
    <citation type="submission" date="2013-06" db="EMBL/GenBank/DDBJ databases">
        <title>Rumen cellulosomics: divergent fiber-degrading strategies revealed by comparative genome-wide analysis of six Ruminococcal strains.</title>
        <authorList>
            <person name="Dassa B."/>
            <person name="Borovok I."/>
            <person name="Lamed R."/>
            <person name="Flint H."/>
            <person name="Yeoman C.J."/>
            <person name="White B."/>
            <person name="Bayer E.A."/>
        </authorList>
    </citation>
    <scope>NUCLEOTIDE SEQUENCE [LARGE SCALE GENOMIC DNA]</scope>
    <source>
        <strain evidence="2 3">SY3</strain>
    </source>
</reference>
<dbReference type="PANTHER" id="PTHR33055">
    <property type="entry name" value="TRANSPOSASE FOR INSERTION SEQUENCE ELEMENT IS1111A"/>
    <property type="match status" value="1"/>
</dbReference>
<evidence type="ECO:0000313" key="3">
    <source>
        <dbReference type="Proteomes" id="UP000021369"/>
    </source>
</evidence>
<protein>
    <submittedName>
        <fullName evidence="2">Transposase</fullName>
    </submittedName>
</protein>
<sequence>MYYTQNEKILQVGEEKIIVGIDVGGEKHYARAFDWRGMEYLKKAYVFTNDAEGFAGFFEWITGIMEKSGKETVMPAMEPTGHYWFDLAKFIQDNGMQPVLVNPLHVKRSKELDDHLPSKNDRKDPKTIAKLVIEGRYAYPYMPEGIYAELRQHRTTCAAAQKMI</sequence>
<proteinExistence type="predicted"/>
<gene>
    <name evidence="2" type="ORF">RASY3_09740</name>
</gene>
<dbReference type="AlphaFoldDB" id="A0A011V3D2"/>
<keyword evidence="3" id="KW-1185">Reference proteome</keyword>
<organism evidence="2 3">
    <name type="scientific">Ruminococcus albus SY3</name>
    <dbReference type="NCBI Taxonomy" id="1341156"/>
    <lineage>
        <taxon>Bacteria</taxon>
        <taxon>Bacillati</taxon>
        <taxon>Bacillota</taxon>
        <taxon>Clostridia</taxon>
        <taxon>Eubacteriales</taxon>
        <taxon>Oscillospiraceae</taxon>
        <taxon>Ruminococcus</taxon>
    </lineage>
</organism>
<name>A0A011V3D2_RUMAL</name>